<sequence length="581" mass="62717">PIDGNRVEQLRARSTRYQRKSLGLRETAVPSQVIPFPYGPHRRRDGPSNIRRPPQVYIPGSSVRLGQVREARREDETRRIREIHTQVRSRSERNRRGFISRGGGSLGPLYQTSPPSTIHSASSQLCQPPNSPWSNSSNISPSPPTSSEGTQCSSQPSYLAEHSCCQPSSTSSIGAQHHFIPPDRIPESTRTSDEFTSQVSAEPVMSSEFSCYSLEELESKLETITEDESHESTRSSLWSTEPFNHEQKCPSIEMEHPGSLVNFCSSTTSSSAGSDTVHATSEQEPSSFTASHTPPQAEAEEVAAALSPQPCAVKRPQSPRPPDQSPGGHRRIHAPTPAIITITTQTFERPASSAGYSHSSTATTHASPSSPSTPSFKPPNESSVVSATPCVNPDAVAPPEAFAPTVLSPIHTKIIPSTSDQLSLPVEQEEKPGEQEEPEHKPQKSEDVRSNISSSLSFPIHHDGCSICTFVPYGASNANSVVSPRAGSSSRSTPFPAYQSISPRGAMLMRPSAVSPSSRNILSRVGEPIVDLQRELREAQLRQELERLGGIPNRVARPATSLQATVESIAGDSDDTGGVDV</sequence>
<feature type="non-terminal residue" evidence="2">
    <location>
        <position position="1"/>
    </location>
</feature>
<feature type="compositionally biased region" description="Polar residues" evidence="1">
    <location>
        <begin position="148"/>
        <end position="157"/>
    </location>
</feature>
<feature type="region of interest" description="Disordered" evidence="1">
    <location>
        <begin position="70"/>
        <end position="202"/>
    </location>
</feature>
<proteinExistence type="predicted"/>
<organism evidence="2 3">
    <name type="scientific">Tuber borchii</name>
    <name type="common">White truffle</name>
    <dbReference type="NCBI Taxonomy" id="42251"/>
    <lineage>
        <taxon>Eukaryota</taxon>
        <taxon>Fungi</taxon>
        <taxon>Dikarya</taxon>
        <taxon>Ascomycota</taxon>
        <taxon>Pezizomycotina</taxon>
        <taxon>Pezizomycetes</taxon>
        <taxon>Pezizales</taxon>
        <taxon>Tuberaceae</taxon>
        <taxon>Tuber</taxon>
    </lineage>
</organism>
<feature type="compositionally biased region" description="Low complexity" evidence="1">
    <location>
        <begin position="349"/>
        <end position="375"/>
    </location>
</feature>
<evidence type="ECO:0000313" key="2">
    <source>
        <dbReference type="EMBL" id="PUU84092.1"/>
    </source>
</evidence>
<feature type="compositionally biased region" description="Polar residues" evidence="1">
    <location>
        <begin position="480"/>
        <end position="493"/>
    </location>
</feature>
<feature type="region of interest" description="Disordered" evidence="1">
    <location>
        <begin position="33"/>
        <end position="58"/>
    </location>
</feature>
<feature type="region of interest" description="Disordered" evidence="1">
    <location>
        <begin position="223"/>
        <end position="242"/>
    </location>
</feature>
<gene>
    <name evidence="2" type="ORF">B9Z19DRAFT_961610</name>
</gene>
<feature type="compositionally biased region" description="Basic and acidic residues" evidence="1">
    <location>
        <begin position="70"/>
        <end position="95"/>
    </location>
</feature>
<feature type="compositionally biased region" description="Polar residues" evidence="1">
    <location>
        <begin position="110"/>
        <end position="127"/>
    </location>
</feature>
<dbReference type="AlphaFoldDB" id="A0A2T7A8R1"/>
<reference evidence="2 3" key="1">
    <citation type="submission" date="2017-04" db="EMBL/GenBank/DDBJ databases">
        <title>Draft genome sequence of Tuber borchii Vittad., a whitish edible truffle.</title>
        <authorList>
            <consortium name="DOE Joint Genome Institute"/>
            <person name="Murat C."/>
            <person name="Kuo A."/>
            <person name="Barry K.W."/>
            <person name="Clum A."/>
            <person name="Dockter R.B."/>
            <person name="Fauchery L."/>
            <person name="Iotti M."/>
            <person name="Kohler A."/>
            <person name="Labutti K."/>
            <person name="Lindquist E.A."/>
            <person name="Lipzen A."/>
            <person name="Ohm R.A."/>
            <person name="Wang M."/>
            <person name="Grigoriev I.V."/>
            <person name="Zambonelli A."/>
            <person name="Martin F.M."/>
        </authorList>
    </citation>
    <scope>NUCLEOTIDE SEQUENCE [LARGE SCALE GENOMIC DNA]</scope>
    <source>
        <strain evidence="2 3">Tbo3840</strain>
    </source>
</reference>
<protein>
    <submittedName>
        <fullName evidence="2">Uncharacterized protein</fullName>
    </submittedName>
</protein>
<feature type="region of interest" description="Disordered" evidence="1">
    <location>
        <begin position="416"/>
        <end position="452"/>
    </location>
</feature>
<feature type="region of interest" description="Disordered" evidence="1">
    <location>
        <begin position="480"/>
        <end position="500"/>
    </location>
</feature>
<accession>A0A2T7A8R1</accession>
<evidence type="ECO:0000313" key="3">
    <source>
        <dbReference type="Proteomes" id="UP000244722"/>
    </source>
</evidence>
<dbReference type="EMBL" id="NESQ01000004">
    <property type="protein sequence ID" value="PUU84092.1"/>
    <property type="molecule type" value="Genomic_DNA"/>
</dbReference>
<name>A0A2T7A8R1_TUBBO</name>
<evidence type="ECO:0000256" key="1">
    <source>
        <dbReference type="SAM" id="MobiDB-lite"/>
    </source>
</evidence>
<feature type="region of interest" description="Disordered" evidence="1">
    <location>
        <begin position="267"/>
        <end position="336"/>
    </location>
</feature>
<feature type="compositionally biased region" description="Polar residues" evidence="1">
    <location>
        <begin position="272"/>
        <end position="294"/>
    </location>
</feature>
<keyword evidence="3" id="KW-1185">Reference proteome</keyword>
<comment type="caution">
    <text evidence="2">The sequence shown here is derived from an EMBL/GenBank/DDBJ whole genome shotgun (WGS) entry which is preliminary data.</text>
</comment>
<feature type="compositionally biased region" description="Basic and acidic residues" evidence="1">
    <location>
        <begin position="428"/>
        <end position="449"/>
    </location>
</feature>
<feature type="compositionally biased region" description="Polar residues" evidence="1">
    <location>
        <begin position="165"/>
        <end position="174"/>
    </location>
</feature>
<dbReference type="OrthoDB" id="5415204at2759"/>
<feature type="compositionally biased region" description="Basic and acidic residues" evidence="1">
    <location>
        <begin position="180"/>
        <end position="193"/>
    </location>
</feature>
<dbReference type="Proteomes" id="UP000244722">
    <property type="component" value="Unassembled WGS sequence"/>
</dbReference>
<feature type="region of interest" description="Disordered" evidence="1">
    <location>
        <begin position="349"/>
        <end position="387"/>
    </location>
</feature>